<name>A0A5B8IFY8_9ACTN</name>
<dbReference type="Gene3D" id="3.30.420.180">
    <property type="entry name" value="CobE/GbiG C-terminal domain"/>
    <property type="match status" value="1"/>
</dbReference>
<accession>A0A5B8IFY8</accession>
<dbReference type="InterPro" id="IPR014776">
    <property type="entry name" value="4pyrrole_Mease_sub2"/>
</dbReference>
<feature type="region of interest" description="Disordered" evidence="1">
    <location>
        <begin position="159"/>
        <end position="249"/>
    </location>
</feature>
<evidence type="ECO:0000256" key="1">
    <source>
        <dbReference type="SAM" id="MobiDB-lite"/>
    </source>
</evidence>
<dbReference type="EMBL" id="CP042266">
    <property type="protein sequence ID" value="QDY76149.1"/>
    <property type="molecule type" value="Genomic_DNA"/>
</dbReference>
<feature type="region of interest" description="Disordered" evidence="1">
    <location>
        <begin position="1"/>
        <end position="31"/>
    </location>
</feature>
<evidence type="ECO:0000313" key="4">
    <source>
        <dbReference type="Proteomes" id="UP000320580"/>
    </source>
</evidence>
<evidence type="ECO:0000259" key="2">
    <source>
        <dbReference type="Pfam" id="PF01890"/>
    </source>
</evidence>
<dbReference type="AlphaFoldDB" id="A0A5B8IFY8"/>
<organism evidence="3 4">
    <name type="scientific">Streptomyces qinzhouensis</name>
    <dbReference type="NCBI Taxonomy" id="2599401"/>
    <lineage>
        <taxon>Bacteria</taxon>
        <taxon>Bacillati</taxon>
        <taxon>Actinomycetota</taxon>
        <taxon>Actinomycetes</taxon>
        <taxon>Kitasatosporales</taxon>
        <taxon>Streptomycetaceae</taxon>
        <taxon>Streptomyces</taxon>
    </lineage>
</organism>
<dbReference type="Proteomes" id="UP000320580">
    <property type="component" value="Chromosome"/>
</dbReference>
<keyword evidence="4" id="KW-1185">Reference proteome</keyword>
<dbReference type="Gene3D" id="3.30.950.10">
    <property type="entry name" value="Methyltransferase, Cobalt-precorrin-4 Transmethylase, Domain 2"/>
    <property type="match status" value="1"/>
</dbReference>
<dbReference type="Pfam" id="PF01890">
    <property type="entry name" value="CbiG_C"/>
    <property type="match status" value="1"/>
</dbReference>
<dbReference type="KEGG" id="sqz:FQU76_05990"/>
<dbReference type="InterPro" id="IPR051810">
    <property type="entry name" value="Precorrin_MeTrfase"/>
</dbReference>
<reference evidence="3 4" key="1">
    <citation type="submission" date="2019-07" db="EMBL/GenBank/DDBJ databases">
        <authorList>
            <person name="Zhu P."/>
        </authorList>
    </citation>
    <scope>NUCLEOTIDE SEQUENCE [LARGE SCALE GENOMIC DNA]</scope>
    <source>
        <strain evidence="3 4">SSL-25</strain>
    </source>
</reference>
<protein>
    <submittedName>
        <fullName evidence="3">Potassium transporter Trk</fullName>
    </submittedName>
</protein>
<dbReference type="SUPFAM" id="SSF159664">
    <property type="entry name" value="CobE/GbiG C-terminal domain-like"/>
    <property type="match status" value="1"/>
</dbReference>
<gene>
    <name evidence="3" type="ORF">FQU76_05990</name>
</gene>
<feature type="domain" description="CobE/GbiG C-terminal" evidence="2">
    <location>
        <begin position="34"/>
        <end position="154"/>
    </location>
</feature>
<proteinExistence type="predicted"/>
<dbReference type="GO" id="GO:0009236">
    <property type="term" value="P:cobalamin biosynthetic process"/>
    <property type="evidence" value="ECO:0007669"/>
    <property type="project" value="InterPro"/>
</dbReference>
<evidence type="ECO:0000313" key="3">
    <source>
        <dbReference type="EMBL" id="QDY76149.1"/>
    </source>
</evidence>
<sequence>MSDTVLGGAVPAGPGSDTAPDRTAPAGPPRAPALIVGVGASRGTAVGELLGLVLDALRDAGLEAADVRELATVDTKAGEPGLLATARALGVPLVSYPAERLAGVAVPHPSDTALAATGTPSVAEAAALAEGGELLVPKRKSAPPGRPAGATCAVVRRAWPGRPTAADPGPGRHRPSSAAPAEAVAGRSAGTPVKAVENPSAPQESSRPAGPGSVDPASVDMMTIVTVGNTATRENAGRAVTPRGIRWQS</sequence>
<dbReference type="PANTHER" id="PTHR47036:SF1">
    <property type="entry name" value="COBALT-FACTOR III C(17)-METHYLTRANSFERASE-RELATED"/>
    <property type="match status" value="1"/>
</dbReference>
<dbReference type="PANTHER" id="PTHR47036">
    <property type="entry name" value="COBALT-FACTOR III C(17)-METHYLTRANSFERASE-RELATED"/>
    <property type="match status" value="1"/>
</dbReference>
<dbReference type="OrthoDB" id="9804789at2"/>
<dbReference type="InterPro" id="IPR036518">
    <property type="entry name" value="CobE/GbiG_C_sf"/>
</dbReference>
<dbReference type="InterPro" id="IPR002750">
    <property type="entry name" value="CobE/GbiG_C"/>
</dbReference>
<dbReference type="GO" id="GO:0008168">
    <property type="term" value="F:methyltransferase activity"/>
    <property type="evidence" value="ECO:0007669"/>
    <property type="project" value="InterPro"/>
</dbReference>